<evidence type="ECO:0000313" key="5">
    <source>
        <dbReference type="EMBL" id="SFI71919.1"/>
    </source>
</evidence>
<dbReference type="RefSeq" id="WP_245782849.1">
    <property type="nucleotide sequence ID" value="NZ_CBDQZW010000002.1"/>
</dbReference>
<dbReference type="STRING" id="115433.SAMN05421835_101561"/>
<sequence length="337" mass="35706">MKIKLVPLIAAAGLLAACSTGQSASKDEQAWSSLAPLRATSSAPAPPDPAAVGANELGLVPVLMYHRIVEQPKSVYDRSPADFRAELERLARENYVPVTAAEFTAGTIDVPAGAHPVVLTFDDGDPSQFALGADGNPAPQTAVGILLDVARAHPGFRPVATLYVNQTPFGDPGGHRTLPWLLAHGFDIGNHTLTHANLRQESADAATEEIAGNDKEIRSAAPGANPTTIALPFGIHPRQQDLALKGPGYDYRGAFLVGANPSRSPYSAKFDPLQIPRIRSQAATGKEAEYGSTVWLDKLAADPGSRYTSDGDPERISYPRGDSEKVAAAYVNRVNPY</sequence>
<dbReference type="InterPro" id="IPR011330">
    <property type="entry name" value="Glyco_hydro/deAcase_b/a-brl"/>
</dbReference>
<dbReference type="GO" id="GO:0005975">
    <property type="term" value="P:carbohydrate metabolic process"/>
    <property type="evidence" value="ECO:0007669"/>
    <property type="project" value="InterPro"/>
</dbReference>
<evidence type="ECO:0000256" key="2">
    <source>
        <dbReference type="ARBA" id="ARBA00022729"/>
    </source>
</evidence>
<gene>
    <name evidence="5" type="ORF">SAMN05421835_101561</name>
</gene>
<comment type="subcellular location">
    <subcellularLocation>
        <location evidence="1">Secreted</location>
    </subcellularLocation>
</comment>
<dbReference type="PANTHER" id="PTHR34216">
    <property type="match status" value="1"/>
</dbReference>
<dbReference type="PANTHER" id="PTHR34216:SF3">
    <property type="entry name" value="POLY-BETA-1,6-N-ACETYL-D-GLUCOSAMINE N-DEACETYLASE"/>
    <property type="match status" value="1"/>
</dbReference>
<keyword evidence="2 3" id="KW-0732">Signal</keyword>
<evidence type="ECO:0000256" key="1">
    <source>
        <dbReference type="ARBA" id="ARBA00004613"/>
    </source>
</evidence>
<reference evidence="5 6" key="1">
    <citation type="submission" date="2016-10" db="EMBL/GenBank/DDBJ databases">
        <authorList>
            <person name="de Groot N.N."/>
        </authorList>
    </citation>
    <scope>NUCLEOTIDE SEQUENCE [LARGE SCALE GENOMIC DNA]</scope>
    <source>
        <strain evidence="5 6">DSM 44468</strain>
    </source>
</reference>
<dbReference type="GO" id="GO:0016810">
    <property type="term" value="F:hydrolase activity, acting on carbon-nitrogen (but not peptide) bonds"/>
    <property type="evidence" value="ECO:0007669"/>
    <property type="project" value="InterPro"/>
</dbReference>
<evidence type="ECO:0000256" key="3">
    <source>
        <dbReference type="SAM" id="SignalP"/>
    </source>
</evidence>
<keyword evidence="6" id="KW-1185">Reference proteome</keyword>
<evidence type="ECO:0000313" key="6">
    <source>
        <dbReference type="Proteomes" id="UP000199025"/>
    </source>
</evidence>
<dbReference type="AlphaFoldDB" id="A0A1I3KHI1"/>
<feature type="signal peptide" evidence="3">
    <location>
        <begin position="1"/>
        <end position="23"/>
    </location>
</feature>
<dbReference type="Gene3D" id="3.20.20.370">
    <property type="entry name" value="Glycoside hydrolase/deacetylase"/>
    <property type="match status" value="1"/>
</dbReference>
<evidence type="ECO:0000259" key="4">
    <source>
        <dbReference type="Pfam" id="PF01522"/>
    </source>
</evidence>
<dbReference type="Proteomes" id="UP000199025">
    <property type="component" value="Unassembled WGS sequence"/>
</dbReference>
<organism evidence="5 6">
    <name type="scientific">Amycolatopsis sacchari</name>
    <dbReference type="NCBI Taxonomy" id="115433"/>
    <lineage>
        <taxon>Bacteria</taxon>
        <taxon>Bacillati</taxon>
        <taxon>Actinomycetota</taxon>
        <taxon>Actinomycetes</taxon>
        <taxon>Pseudonocardiales</taxon>
        <taxon>Pseudonocardiaceae</taxon>
        <taxon>Amycolatopsis</taxon>
    </lineage>
</organism>
<dbReference type="PROSITE" id="PS51257">
    <property type="entry name" value="PROKAR_LIPOPROTEIN"/>
    <property type="match status" value="1"/>
</dbReference>
<dbReference type="InterPro" id="IPR051398">
    <property type="entry name" value="Polysacch_Deacetylase"/>
</dbReference>
<proteinExistence type="predicted"/>
<dbReference type="EMBL" id="FORP01000001">
    <property type="protein sequence ID" value="SFI71919.1"/>
    <property type="molecule type" value="Genomic_DNA"/>
</dbReference>
<accession>A0A1I3KHI1</accession>
<dbReference type="GO" id="GO:0005576">
    <property type="term" value="C:extracellular region"/>
    <property type="evidence" value="ECO:0007669"/>
    <property type="project" value="UniProtKB-SubCell"/>
</dbReference>
<dbReference type="InterPro" id="IPR002509">
    <property type="entry name" value="NODB_dom"/>
</dbReference>
<protein>
    <submittedName>
        <fullName evidence="5">Peptidoglycan/xylan/chitin deacetylase, PgdA/CDA1 family</fullName>
    </submittedName>
</protein>
<name>A0A1I3KHI1_9PSEU</name>
<dbReference type="Pfam" id="PF01522">
    <property type="entry name" value="Polysacc_deac_1"/>
    <property type="match status" value="1"/>
</dbReference>
<feature type="domain" description="NodB homology" evidence="4">
    <location>
        <begin position="112"/>
        <end position="249"/>
    </location>
</feature>
<dbReference type="SUPFAM" id="SSF88713">
    <property type="entry name" value="Glycoside hydrolase/deacetylase"/>
    <property type="match status" value="1"/>
</dbReference>
<feature type="chain" id="PRO_5011447275" evidence="3">
    <location>
        <begin position="24"/>
        <end position="337"/>
    </location>
</feature>